<keyword evidence="1" id="KW-0812">Transmembrane</keyword>
<protein>
    <submittedName>
        <fullName evidence="4">Heme biosynthesis protein HemY</fullName>
    </submittedName>
    <submittedName>
        <fullName evidence="2">Putative secreted protein</fullName>
    </submittedName>
</protein>
<dbReference type="Proteomes" id="UP001231316">
    <property type="component" value="Chromosome"/>
</dbReference>
<accession>A0A089QHK8</accession>
<evidence type="ECO:0000313" key="4">
    <source>
        <dbReference type="EMBL" id="MYY72295.1"/>
    </source>
</evidence>
<feature type="transmembrane region" description="Helical" evidence="1">
    <location>
        <begin position="12"/>
        <end position="31"/>
    </location>
</feature>
<name>A0A089QHK8_9LACO</name>
<proteinExistence type="predicted"/>
<dbReference type="RefSeq" id="WP_011475871.1">
    <property type="nucleotide sequence ID" value="NZ_CAKMBQ010000001.1"/>
</dbReference>
<evidence type="ECO:0000313" key="5">
    <source>
        <dbReference type="EMBL" id="MYZ65919.1"/>
    </source>
</evidence>
<evidence type="ECO:0000256" key="1">
    <source>
        <dbReference type="SAM" id="Phobius"/>
    </source>
</evidence>
<organism evidence="2 8">
    <name type="scientific">Ligilactobacillus salivarius</name>
    <dbReference type="NCBI Taxonomy" id="1624"/>
    <lineage>
        <taxon>Bacteria</taxon>
        <taxon>Bacillati</taxon>
        <taxon>Bacillota</taxon>
        <taxon>Bacilli</taxon>
        <taxon>Lactobacillales</taxon>
        <taxon>Lactobacillaceae</taxon>
        <taxon>Ligilactobacillus</taxon>
    </lineage>
</organism>
<feature type="transmembrane region" description="Helical" evidence="1">
    <location>
        <begin position="37"/>
        <end position="53"/>
    </location>
</feature>
<evidence type="ECO:0000313" key="6">
    <source>
        <dbReference type="EMBL" id="PAY48624.1"/>
    </source>
</evidence>
<dbReference type="AlphaFoldDB" id="A0A089QHK8"/>
<reference evidence="7" key="5">
    <citation type="submission" date="2023-04" db="EMBL/GenBank/DDBJ databases">
        <title>Four porcine-derived lactic acid bacteria strains analyses and their evaluation as potential probiotics based on genomics.</title>
        <authorList>
            <person name="Niu D."/>
        </authorList>
    </citation>
    <scope>NUCLEOTIDE SEQUENCE</scope>
    <source>
        <strain evidence="7">ZSA5</strain>
    </source>
</reference>
<reference evidence="3 9" key="3">
    <citation type="submission" date="2017-04" db="EMBL/GenBank/DDBJ databases">
        <title>Complete genome sequence of Lactobacillus salivarius ZLS006, a probiotic strain isolated from healthy piglet.</title>
        <authorList>
            <person name="Zhang D."/>
        </authorList>
    </citation>
    <scope>NUCLEOTIDE SEQUENCE [LARGE SCALE GENOMIC DNA]</scope>
    <source>
        <strain evidence="3 9">ZLS006</strain>
    </source>
</reference>
<evidence type="ECO:0000313" key="3">
    <source>
        <dbReference type="EMBL" id="ARU19427.1"/>
    </source>
</evidence>
<dbReference type="EMBL" id="LXZO01000055">
    <property type="protein sequence ID" value="PAY48624.1"/>
    <property type="molecule type" value="Genomic_DNA"/>
</dbReference>
<dbReference type="EMBL" id="VSTU01000002">
    <property type="protein sequence ID" value="MYZ65919.1"/>
    <property type="molecule type" value="Genomic_DNA"/>
</dbReference>
<gene>
    <name evidence="6" type="ORF">A8C52_04815</name>
    <name evidence="3" type="ORF">B7R82_05275</name>
    <name evidence="5" type="ORF">FYL06_02950</name>
    <name evidence="4" type="ORF">FYL10_01110</name>
    <name evidence="2" type="ORF">LSJ_0758</name>
    <name evidence="7" type="ORF">QFE45_04415</name>
</gene>
<dbReference type="Proteomes" id="UP000195378">
    <property type="component" value="Chromosome"/>
</dbReference>
<evidence type="ECO:0000313" key="9">
    <source>
        <dbReference type="Proteomes" id="UP000195378"/>
    </source>
</evidence>
<dbReference type="Proteomes" id="UP000218139">
    <property type="component" value="Unassembled WGS sequence"/>
</dbReference>
<dbReference type="EMBL" id="CP007646">
    <property type="protein sequence ID" value="AIR10446.1"/>
    <property type="molecule type" value="Genomic_DNA"/>
</dbReference>
<reference evidence="2 8" key="1">
    <citation type="journal article" date="2014" name="BMC Genomics">
        <title>Unusual genome complexity in Lactobacillus salivarius JCM1046.</title>
        <authorList>
            <person name="Raftis E.J."/>
            <person name="Forde B.M."/>
            <person name="Claesson M.J."/>
            <person name="O'Toole P.W."/>
        </authorList>
    </citation>
    <scope>NUCLEOTIDE SEQUENCE [LARGE SCALE GENOMIC DNA]</scope>
    <source>
        <strain evidence="2 8">JCM1046</strain>
    </source>
</reference>
<dbReference type="KEGG" id="lsj:LSJ_0758"/>
<keyword evidence="1" id="KW-1133">Transmembrane helix</keyword>
<dbReference type="Proteomes" id="UP000029488">
    <property type="component" value="Chromosome"/>
</dbReference>
<evidence type="ECO:0000313" key="2">
    <source>
        <dbReference type="EMBL" id="AIR10446.1"/>
    </source>
</evidence>
<dbReference type="EMBL" id="CP020858">
    <property type="protein sequence ID" value="ARU19427.1"/>
    <property type="molecule type" value="Genomic_DNA"/>
</dbReference>
<dbReference type="EMBL" id="CP123971">
    <property type="protein sequence ID" value="WII29357.1"/>
    <property type="molecule type" value="Genomic_DNA"/>
</dbReference>
<evidence type="ECO:0000313" key="12">
    <source>
        <dbReference type="Proteomes" id="UP000471300"/>
    </source>
</evidence>
<dbReference type="Proteomes" id="UP000471300">
    <property type="component" value="Unassembled WGS sequence"/>
</dbReference>
<evidence type="ECO:0000313" key="10">
    <source>
        <dbReference type="Proteomes" id="UP000218139"/>
    </source>
</evidence>
<evidence type="ECO:0000313" key="8">
    <source>
        <dbReference type="Proteomes" id="UP000029488"/>
    </source>
</evidence>
<dbReference type="Proteomes" id="UP000470980">
    <property type="component" value="Unassembled WGS sequence"/>
</dbReference>
<reference evidence="6 10" key="2">
    <citation type="submission" date="2016-05" db="EMBL/GenBank/DDBJ databases">
        <authorList>
            <person name="Lee J.-Y."/>
            <person name="Kim E.B."/>
            <person name="Choi Y.-J."/>
        </authorList>
    </citation>
    <scope>NUCLEOTIDE SEQUENCE [LARGE SCALE GENOMIC DNA]</scope>
    <source>
        <strain evidence="6 10">KLA006</strain>
    </source>
</reference>
<evidence type="ECO:0000313" key="7">
    <source>
        <dbReference type="EMBL" id="WII29357.1"/>
    </source>
</evidence>
<dbReference type="EMBL" id="VSTR01000001">
    <property type="protein sequence ID" value="MYY72295.1"/>
    <property type="molecule type" value="Genomic_DNA"/>
</dbReference>
<reference evidence="11 12" key="4">
    <citation type="journal article" date="2020" name="Food Funct.">
        <title>Screening of Lactobacillus salivarius strains from the feces of Chinese populations and the evaluation of their effects against intestinal inflammation in mice.</title>
        <authorList>
            <person name="Zhai Q."/>
            <person name="Shen X."/>
            <person name="Cen S."/>
            <person name="Zhang C."/>
            <person name="Tian F."/>
            <person name="Zhao J."/>
            <person name="Zhang H."/>
            <person name="Xue Y."/>
            <person name="Chen W."/>
        </authorList>
    </citation>
    <scope>NUCLEOTIDE SEQUENCE [LARGE SCALE GENOMIC DNA]</scope>
    <source>
        <strain evidence="5 12">FZJTZ28M4.scaf</strain>
        <strain evidence="4 11">FZJTZ9M6.scaf</strain>
    </source>
</reference>
<sequence>MNRKSLFEEGTFWVAIISFVCAFFCLFVGVFEAFITSIFWAVFGIFTLNYAILKNRRRNRR</sequence>
<evidence type="ECO:0000313" key="11">
    <source>
        <dbReference type="Proteomes" id="UP000470980"/>
    </source>
</evidence>
<keyword evidence="1" id="KW-0472">Membrane</keyword>